<keyword evidence="4" id="KW-1185">Reference proteome</keyword>
<evidence type="ECO:0000259" key="2">
    <source>
        <dbReference type="Pfam" id="PF03008"/>
    </source>
</evidence>
<evidence type="ECO:0000313" key="4">
    <source>
        <dbReference type="Proteomes" id="UP000295662"/>
    </source>
</evidence>
<evidence type="ECO:0008006" key="5">
    <source>
        <dbReference type="Google" id="ProtNLM"/>
    </source>
</evidence>
<dbReference type="Pfam" id="PF01637">
    <property type="entry name" value="ATPase_2"/>
    <property type="match status" value="1"/>
</dbReference>
<dbReference type="InterPro" id="IPR027417">
    <property type="entry name" value="P-loop_NTPase"/>
</dbReference>
<evidence type="ECO:0000259" key="1">
    <source>
        <dbReference type="Pfam" id="PF01637"/>
    </source>
</evidence>
<proteinExistence type="predicted"/>
<accession>A0A4R7RZ26</accession>
<comment type="caution">
    <text evidence="3">The sequence shown here is derived from an EMBL/GenBank/DDBJ whole genome shotgun (WGS) entry which is preliminary data.</text>
</comment>
<dbReference type="SUPFAM" id="SSF46785">
    <property type="entry name" value="Winged helix' DNA-binding domain"/>
    <property type="match status" value="1"/>
</dbReference>
<dbReference type="Pfam" id="PF03008">
    <property type="entry name" value="DUF234"/>
    <property type="match status" value="1"/>
</dbReference>
<sequence length="467" mass="53263">MMNFRGRKRELGALEAAWRGPAAAFIPVYGRRRVGKSEMIVHFMEKKTGIYFVGKRAPGESQISEFLEIAARSLKEPLLAQARVNGWREALELVVKRWTGKTKLVLTLDEFQWMAEAAPELPSVIQALWDRDWSKSGKVMLILCGSYLGFMEREVLGKKSPLFGRRTAQILLRPFDYLEAAEFHPRYSDPDHARVYAICGGIPMYLLNFDERQSVEQNIMAKILDDLSALSREPEFLLREELRDLMPYHAVLMALAQGKTAPVQLSSTTGIDVRGLNYHLSTLVDLGYVQRRYPLTESKPSVRSVRYALDDPFLKFWFRFIFPHQSVLRMLGPQRGYAEIIKPEIEAYYGRCFERLCRESLPLIYKAEGVRAAFQCGEYWHKDVQVDVVGVREDGWTDLGECKWGEAGSMTALTAELEGKVALYPNKRNATIGRRLFVRSVKTRSKAAADEVHIHTLADLYALKSPA</sequence>
<protein>
    <recommendedName>
        <fullName evidence="5">ATPase domain-containing protein</fullName>
    </recommendedName>
</protein>
<feature type="domain" description="DUF234" evidence="2">
    <location>
        <begin position="317"/>
        <end position="406"/>
    </location>
</feature>
<evidence type="ECO:0000313" key="3">
    <source>
        <dbReference type="EMBL" id="TDU71111.1"/>
    </source>
</evidence>
<dbReference type="EMBL" id="SOCA01000003">
    <property type="protein sequence ID" value="TDU71111.1"/>
    <property type="molecule type" value="Genomic_DNA"/>
</dbReference>
<gene>
    <name evidence="3" type="ORF">EI77_02229</name>
</gene>
<dbReference type="PANTHER" id="PTHR34704">
    <property type="entry name" value="ATPASE"/>
    <property type="match status" value="1"/>
</dbReference>
<dbReference type="Proteomes" id="UP000295662">
    <property type="component" value="Unassembled WGS sequence"/>
</dbReference>
<dbReference type="Gene3D" id="3.40.50.300">
    <property type="entry name" value="P-loop containing nucleotide triphosphate hydrolases"/>
    <property type="match status" value="1"/>
</dbReference>
<feature type="domain" description="ATPase" evidence="1">
    <location>
        <begin position="4"/>
        <end position="208"/>
    </location>
</feature>
<dbReference type="SUPFAM" id="SSF52540">
    <property type="entry name" value="P-loop containing nucleoside triphosphate hydrolases"/>
    <property type="match status" value="1"/>
</dbReference>
<dbReference type="PANTHER" id="PTHR34704:SF1">
    <property type="entry name" value="ATPASE"/>
    <property type="match status" value="1"/>
</dbReference>
<name>A0A4R7RZ26_9BACT</name>
<organism evidence="3 4">
    <name type="scientific">Prosthecobacter fusiformis</name>
    <dbReference type="NCBI Taxonomy" id="48464"/>
    <lineage>
        <taxon>Bacteria</taxon>
        <taxon>Pseudomonadati</taxon>
        <taxon>Verrucomicrobiota</taxon>
        <taxon>Verrucomicrobiia</taxon>
        <taxon>Verrucomicrobiales</taxon>
        <taxon>Verrucomicrobiaceae</taxon>
        <taxon>Prosthecobacter</taxon>
    </lineage>
</organism>
<reference evidence="3 4" key="1">
    <citation type="submission" date="2019-03" db="EMBL/GenBank/DDBJ databases">
        <title>Genomic Encyclopedia of Archaeal and Bacterial Type Strains, Phase II (KMG-II): from individual species to whole genera.</title>
        <authorList>
            <person name="Goeker M."/>
        </authorList>
    </citation>
    <scope>NUCLEOTIDE SEQUENCE [LARGE SCALE GENOMIC DNA]</scope>
    <source>
        <strain evidence="3 4">ATCC 25309</strain>
    </source>
</reference>
<dbReference type="InterPro" id="IPR004256">
    <property type="entry name" value="DUF234"/>
</dbReference>
<dbReference type="InterPro" id="IPR011579">
    <property type="entry name" value="ATPase_dom"/>
</dbReference>
<dbReference type="InterPro" id="IPR036390">
    <property type="entry name" value="WH_DNA-bd_sf"/>
</dbReference>
<dbReference type="GO" id="GO:0005524">
    <property type="term" value="F:ATP binding"/>
    <property type="evidence" value="ECO:0007669"/>
    <property type="project" value="InterPro"/>
</dbReference>
<dbReference type="RefSeq" id="WP_133795297.1">
    <property type="nucleotide sequence ID" value="NZ_SOCA01000003.1"/>
</dbReference>
<dbReference type="OrthoDB" id="9813134at2"/>
<dbReference type="AlphaFoldDB" id="A0A4R7RZ26"/>